<evidence type="ECO:0000313" key="2">
    <source>
        <dbReference type="Proteomes" id="UP000463939"/>
    </source>
</evidence>
<protein>
    <submittedName>
        <fullName evidence="1">Uncharacterized protein</fullName>
    </submittedName>
</protein>
<gene>
    <name evidence="1" type="ORF">SFSGTM_27530</name>
</gene>
<dbReference type="AlphaFoldDB" id="A0A809RKQ5"/>
<accession>A0A809RKQ5</accession>
<proteinExistence type="predicted"/>
<dbReference type="InterPro" id="IPR038626">
    <property type="entry name" value="Rof-like_sf"/>
</dbReference>
<name>A0A809RKQ5_9PROT</name>
<sequence>MHKPYQPVPRFYLERLTIAALCNETMNLHWQDEVTDMHYIAQLLPVDTTEENATEYLIAHNEQGETLKIRLDLIHNFPTPVK</sequence>
<dbReference type="Gene3D" id="2.30.30.400">
    <property type="entry name" value="Rof-like"/>
    <property type="match status" value="1"/>
</dbReference>
<dbReference type="EMBL" id="AP021881">
    <property type="protein sequence ID" value="BBP02045.1"/>
    <property type="molecule type" value="Genomic_DNA"/>
</dbReference>
<dbReference type="RefSeq" id="WP_162085741.1">
    <property type="nucleotide sequence ID" value="NZ_AP021881.1"/>
</dbReference>
<organism evidence="1 2">
    <name type="scientific">Sulfuriferula nivalis</name>
    <dbReference type="NCBI Taxonomy" id="2675298"/>
    <lineage>
        <taxon>Bacteria</taxon>
        <taxon>Pseudomonadati</taxon>
        <taxon>Pseudomonadota</taxon>
        <taxon>Betaproteobacteria</taxon>
        <taxon>Nitrosomonadales</taxon>
        <taxon>Sulfuricellaceae</taxon>
        <taxon>Sulfuriferula</taxon>
    </lineage>
</organism>
<dbReference type="Proteomes" id="UP000463939">
    <property type="component" value="Chromosome"/>
</dbReference>
<evidence type="ECO:0000313" key="1">
    <source>
        <dbReference type="EMBL" id="BBP02045.1"/>
    </source>
</evidence>
<keyword evidence="2" id="KW-1185">Reference proteome</keyword>
<dbReference type="KEGG" id="sniv:SFSGTM_27530"/>
<reference evidence="2" key="1">
    <citation type="submission" date="2019-11" db="EMBL/GenBank/DDBJ databases">
        <title>Isolation and characterization of a novel species in the genus Sulfuriferula.</title>
        <authorList>
            <person name="Mochizuki J."/>
            <person name="Kojima H."/>
            <person name="Fukui M."/>
        </authorList>
    </citation>
    <scope>NUCLEOTIDE SEQUENCE [LARGE SCALE GENOMIC DNA]</scope>
    <source>
        <strain evidence="2">SGTM</strain>
    </source>
</reference>